<evidence type="ECO:0000313" key="9">
    <source>
        <dbReference type="EMBL" id="MEB8342872.1"/>
    </source>
</evidence>
<protein>
    <submittedName>
        <fullName evidence="9">VTT domain-containing protein</fullName>
    </submittedName>
</protein>
<proteinExistence type="inferred from homology"/>
<evidence type="ECO:0000313" key="10">
    <source>
        <dbReference type="Proteomes" id="UP001354931"/>
    </source>
</evidence>
<dbReference type="PANTHER" id="PTHR42709">
    <property type="entry name" value="ALKALINE PHOSPHATASE LIKE PROTEIN"/>
    <property type="match status" value="1"/>
</dbReference>
<feature type="domain" description="VTT" evidence="8">
    <location>
        <begin position="5"/>
        <end position="129"/>
    </location>
</feature>
<dbReference type="InterPro" id="IPR032816">
    <property type="entry name" value="VTT_dom"/>
</dbReference>
<keyword evidence="3" id="KW-1003">Cell membrane</keyword>
<feature type="transmembrane region" description="Helical" evidence="7">
    <location>
        <begin position="23"/>
        <end position="44"/>
    </location>
</feature>
<evidence type="ECO:0000256" key="4">
    <source>
        <dbReference type="ARBA" id="ARBA00022692"/>
    </source>
</evidence>
<gene>
    <name evidence="9" type="ORF">OKJ99_35805</name>
</gene>
<dbReference type="RefSeq" id="WP_326022450.1">
    <property type="nucleotide sequence ID" value="NZ_JAOZYC010000173.1"/>
</dbReference>
<sequence length="187" mass="19538">MPPLVPNSWLLVSAGAMAADGRLQLALVLLVVSGAAILGDLLVYRSTRRFGGPVVRRLRRKRRRAVLLDWASVRVRRHGIPFIIGIRFLPTGRFVGAVAAGLVDVRLGRFLVASGVAEAVWAAYSTGVGLLGGIAAGGPFTGALLGLAISGVVATLAGGAQWLVARRRRRASAGCADAWARRAEPAA</sequence>
<keyword evidence="6 7" id="KW-0472">Membrane</keyword>
<evidence type="ECO:0000256" key="1">
    <source>
        <dbReference type="ARBA" id="ARBA00004651"/>
    </source>
</evidence>
<evidence type="ECO:0000256" key="5">
    <source>
        <dbReference type="ARBA" id="ARBA00022989"/>
    </source>
</evidence>
<dbReference type="EMBL" id="JAOZYC010000173">
    <property type="protein sequence ID" value="MEB8342872.1"/>
    <property type="molecule type" value="Genomic_DNA"/>
</dbReference>
<evidence type="ECO:0000256" key="6">
    <source>
        <dbReference type="ARBA" id="ARBA00023136"/>
    </source>
</evidence>
<evidence type="ECO:0000256" key="2">
    <source>
        <dbReference type="ARBA" id="ARBA00010792"/>
    </source>
</evidence>
<dbReference type="Proteomes" id="UP001354931">
    <property type="component" value="Unassembled WGS sequence"/>
</dbReference>
<dbReference type="Pfam" id="PF09335">
    <property type="entry name" value="VTT_dom"/>
    <property type="match status" value="1"/>
</dbReference>
<accession>A0ABU6FGX1</accession>
<reference evidence="9 10" key="1">
    <citation type="submission" date="2022-10" db="EMBL/GenBank/DDBJ databases">
        <authorList>
            <person name="Xie J."/>
            <person name="Shen N."/>
        </authorList>
    </citation>
    <scope>NUCLEOTIDE SEQUENCE [LARGE SCALE GENOMIC DNA]</scope>
    <source>
        <strain evidence="9 10">YIM65594</strain>
    </source>
</reference>
<comment type="similarity">
    <text evidence="2">Belongs to the DedA family.</text>
</comment>
<keyword evidence="10" id="KW-1185">Reference proteome</keyword>
<dbReference type="PANTHER" id="PTHR42709:SF6">
    <property type="entry name" value="UNDECAPRENYL PHOSPHATE TRANSPORTER A"/>
    <property type="match status" value="1"/>
</dbReference>
<evidence type="ECO:0000256" key="7">
    <source>
        <dbReference type="SAM" id="Phobius"/>
    </source>
</evidence>
<comment type="subcellular location">
    <subcellularLocation>
        <location evidence="1">Cell membrane</location>
        <topology evidence="1">Multi-pass membrane protein</topology>
    </subcellularLocation>
</comment>
<feature type="transmembrane region" description="Helical" evidence="7">
    <location>
        <begin position="143"/>
        <end position="164"/>
    </location>
</feature>
<comment type="caution">
    <text evidence="9">The sequence shown here is derived from an EMBL/GenBank/DDBJ whole genome shotgun (WGS) entry which is preliminary data.</text>
</comment>
<name>A0ABU6FGX1_9ACTN</name>
<evidence type="ECO:0000259" key="8">
    <source>
        <dbReference type="Pfam" id="PF09335"/>
    </source>
</evidence>
<evidence type="ECO:0000256" key="3">
    <source>
        <dbReference type="ARBA" id="ARBA00022475"/>
    </source>
</evidence>
<organism evidence="9 10">
    <name type="scientific">Streptomyces endophyticus</name>
    <dbReference type="NCBI Taxonomy" id="714166"/>
    <lineage>
        <taxon>Bacteria</taxon>
        <taxon>Bacillati</taxon>
        <taxon>Actinomycetota</taxon>
        <taxon>Actinomycetes</taxon>
        <taxon>Kitasatosporales</taxon>
        <taxon>Streptomycetaceae</taxon>
        <taxon>Streptomyces</taxon>
    </lineage>
</organism>
<keyword evidence="4 7" id="KW-0812">Transmembrane</keyword>
<keyword evidence="5 7" id="KW-1133">Transmembrane helix</keyword>
<dbReference type="InterPro" id="IPR051311">
    <property type="entry name" value="DedA_domain"/>
</dbReference>
<feature type="transmembrane region" description="Helical" evidence="7">
    <location>
        <begin position="119"/>
        <end position="137"/>
    </location>
</feature>